<evidence type="ECO:0000256" key="1">
    <source>
        <dbReference type="SAM" id="MobiDB-lite"/>
    </source>
</evidence>
<feature type="transmembrane region" description="Helical" evidence="2">
    <location>
        <begin position="112"/>
        <end position="132"/>
    </location>
</feature>
<feature type="region of interest" description="Disordered" evidence="1">
    <location>
        <begin position="17"/>
        <end position="41"/>
    </location>
</feature>
<keyword evidence="3" id="KW-0732">Signal</keyword>
<name>S8FZ07_TOXGM</name>
<feature type="chain" id="PRO_5004564134" description="Transmembrane protein" evidence="3">
    <location>
        <begin position="22"/>
        <end position="259"/>
    </location>
</feature>
<dbReference type="EMBL" id="KE139705">
    <property type="protein sequence ID" value="EPT24445.1"/>
    <property type="molecule type" value="Genomic_DNA"/>
</dbReference>
<keyword evidence="2" id="KW-0812">Transmembrane</keyword>
<evidence type="ECO:0000313" key="5">
    <source>
        <dbReference type="Proteomes" id="UP000001529"/>
    </source>
</evidence>
<feature type="compositionally biased region" description="Low complexity" evidence="1">
    <location>
        <begin position="22"/>
        <end position="41"/>
    </location>
</feature>
<evidence type="ECO:0000256" key="2">
    <source>
        <dbReference type="SAM" id="Phobius"/>
    </source>
</evidence>
<dbReference type="OrthoDB" id="354941at2759"/>
<feature type="transmembrane region" description="Helical" evidence="2">
    <location>
        <begin position="197"/>
        <end position="216"/>
    </location>
</feature>
<keyword evidence="5" id="KW-1185">Reference proteome</keyword>
<evidence type="ECO:0000313" key="4">
    <source>
        <dbReference type="EMBL" id="EPT24445.1"/>
    </source>
</evidence>
<proteinExistence type="predicted"/>
<keyword evidence="2" id="KW-0472">Membrane</keyword>
<dbReference type="VEuPathDB" id="ToxoDB:TGME49_287515"/>
<feature type="transmembrane region" description="Helical" evidence="2">
    <location>
        <begin position="85"/>
        <end position="105"/>
    </location>
</feature>
<accession>S8FZ07</accession>
<gene>
    <name evidence="4" type="ORF">TGME49_287515</name>
</gene>
<dbReference type="RefSeq" id="XP_018634686.1">
    <property type="nucleotide sequence ID" value="XM_018782013.1"/>
</dbReference>
<dbReference type="GeneID" id="29769574"/>
<organism evidence="4 5">
    <name type="scientific">Toxoplasma gondii (strain ATCC 50611 / Me49)</name>
    <dbReference type="NCBI Taxonomy" id="508771"/>
    <lineage>
        <taxon>Eukaryota</taxon>
        <taxon>Sar</taxon>
        <taxon>Alveolata</taxon>
        <taxon>Apicomplexa</taxon>
        <taxon>Conoidasida</taxon>
        <taxon>Coccidia</taxon>
        <taxon>Eucoccidiorida</taxon>
        <taxon>Eimeriorina</taxon>
        <taxon>Sarcocystidae</taxon>
        <taxon>Toxoplasma</taxon>
    </lineage>
</organism>
<sequence>MLLMWLVFCGTISLQPSPVSPSPASSLEPGSSASLNPSLSASSSSLVASSAPSSRHVLPLSVGGVFSRPSGGEPGEKERREESSWAALTAILLGCAEALLPTVLMALVADKVVCAFGCCFASFLSALLHHRFAADASILTGRKCLHCFPTFFSVPDPALYDVAFALMEAAKSIVVATTDTAFGFLVDRHNGSYVSSLWFLCFLTALAVIPWGVLVFSKFCGGDLGPCIPSLTASSSQLSPHHHIRQQPSYSPSCVFPGI</sequence>
<dbReference type="AlphaFoldDB" id="S8FZ07"/>
<reference evidence="4" key="1">
    <citation type="submission" date="2013-04" db="EMBL/GenBank/DDBJ databases">
        <authorList>
            <person name="Sibley D."/>
            <person name="Venepally P."/>
            <person name="Karamycheva S."/>
            <person name="Hadjithomas M."/>
            <person name="Khan A."/>
            <person name="Brunk B."/>
            <person name="Roos D."/>
            <person name="Caler E."/>
            <person name="Lorenzi H."/>
        </authorList>
    </citation>
    <scope>NUCLEOTIDE SEQUENCE</scope>
    <source>
        <strain evidence="4">ME49</strain>
    </source>
</reference>
<protein>
    <recommendedName>
        <fullName evidence="6">Transmembrane protein</fullName>
    </recommendedName>
</protein>
<keyword evidence="2" id="KW-1133">Transmembrane helix</keyword>
<evidence type="ECO:0000256" key="3">
    <source>
        <dbReference type="SAM" id="SignalP"/>
    </source>
</evidence>
<dbReference type="Proteomes" id="UP000001529">
    <property type="component" value="Unassembled WGS sequence"/>
</dbReference>
<feature type="signal peptide" evidence="3">
    <location>
        <begin position="1"/>
        <end position="21"/>
    </location>
</feature>
<evidence type="ECO:0008006" key="6">
    <source>
        <dbReference type="Google" id="ProtNLM"/>
    </source>
</evidence>